<proteinExistence type="inferred from homology"/>
<dbReference type="InterPro" id="IPR003820">
    <property type="entry name" value="KdpC"/>
</dbReference>
<evidence type="ECO:0000313" key="13">
    <source>
        <dbReference type="Proteomes" id="UP000197781"/>
    </source>
</evidence>
<keyword evidence="6 11" id="KW-0067">ATP-binding</keyword>
<evidence type="ECO:0000313" key="12">
    <source>
        <dbReference type="EMBL" id="ASJ56928.1"/>
    </source>
</evidence>
<keyword evidence="7 11" id="KW-0630">Potassium</keyword>
<name>A0A220MPF1_9BACL</name>
<accession>A0A220MPF1</accession>
<dbReference type="GO" id="GO:0008556">
    <property type="term" value="F:P-type potassium transmembrane transporter activity"/>
    <property type="evidence" value="ECO:0007669"/>
    <property type="project" value="InterPro"/>
</dbReference>
<keyword evidence="3 11" id="KW-0633">Potassium transport</keyword>
<comment type="similarity">
    <text evidence="11">Belongs to the KdpC family.</text>
</comment>
<evidence type="ECO:0000256" key="8">
    <source>
        <dbReference type="ARBA" id="ARBA00022989"/>
    </source>
</evidence>
<dbReference type="AlphaFoldDB" id="A0A220MPF1"/>
<dbReference type="EMBL" id="CP018145">
    <property type="protein sequence ID" value="ASJ56928.1"/>
    <property type="molecule type" value="Genomic_DNA"/>
</dbReference>
<evidence type="ECO:0000256" key="5">
    <source>
        <dbReference type="ARBA" id="ARBA00022741"/>
    </source>
</evidence>
<keyword evidence="5 11" id="KW-0547">Nucleotide-binding</keyword>
<dbReference type="PANTHER" id="PTHR30042">
    <property type="entry name" value="POTASSIUM-TRANSPORTING ATPASE C CHAIN"/>
    <property type="match status" value="1"/>
</dbReference>
<sequence length="187" mass="19908">MIWKNLRLSLVLLLICGIAYPLAMTGVAQVVMPAQASGSLITDASGKVVGSELIGQTFTDPKYFWGRISSIDNNASGSGSNNYAPSNPALIERTQKDIAVFLAANPGVKQEDIPADLLTNSASGLDPHISPKAAQIQVERVAKARNLEPVQLQALIEANTDGRSLGVFGEPRVNVVKLNLALDEMKK</sequence>
<evidence type="ECO:0000256" key="7">
    <source>
        <dbReference type="ARBA" id="ARBA00022958"/>
    </source>
</evidence>
<keyword evidence="4 11" id="KW-0812">Transmembrane</keyword>
<reference evidence="12 13" key="1">
    <citation type="submission" date="2016-11" db="EMBL/GenBank/DDBJ databases">
        <authorList>
            <person name="Jaros S."/>
            <person name="Januszkiewicz K."/>
            <person name="Wedrychowicz H."/>
        </authorList>
    </citation>
    <scope>NUCLEOTIDE SEQUENCE [LARGE SCALE GENOMIC DNA]</scope>
    <source>
        <strain evidence="12 13">NF2</strain>
    </source>
</reference>
<evidence type="ECO:0000256" key="2">
    <source>
        <dbReference type="ARBA" id="ARBA00022475"/>
    </source>
</evidence>
<keyword evidence="10 11" id="KW-0472">Membrane</keyword>
<dbReference type="PIRSF" id="PIRSF001296">
    <property type="entry name" value="K_ATPase_KdpC"/>
    <property type="match status" value="1"/>
</dbReference>
<keyword evidence="2 11" id="KW-1003">Cell membrane</keyword>
<evidence type="ECO:0000256" key="10">
    <source>
        <dbReference type="ARBA" id="ARBA00023136"/>
    </source>
</evidence>
<keyword evidence="9 11" id="KW-0406">Ion transport</keyword>
<gene>
    <name evidence="11" type="primary">kdpC</name>
    <name evidence="12" type="ORF">BP422_27465</name>
</gene>
<comment type="subcellular location">
    <subcellularLocation>
        <location evidence="11">Cell membrane</location>
        <topology evidence="11">Single-pass membrane protein</topology>
    </subcellularLocation>
</comment>
<evidence type="ECO:0000256" key="6">
    <source>
        <dbReference type="ARBA" id="ARBA00022840"/>
    </source>
</evidence>
<dbReference type="HAMAP" id="MF_00276">
    <property type="entry name" value="KdpC"/>
    <property type="match status" value="1"/>
</dbReference>
<dbReference type="NCBIfam" id="TIGR00681">
    <property type="entry name" value="kdpC"/>
    <property type="match status" value="1"/>
</dbReference>
<evidence type="ECO:0000256" key="3">
    <source>
        <dbReference type="ARBA" id="ARBA00022538"/>
    </source>
</evidence>
<dbReference type="NCBIfam" id="NF001454">
    <property type="entry name" value="PRK00315.1"/>
    <property type="match status" value="1"/>
</dbReference>
<dbReference type="PANTHER" id="PTHR30042:SF2">
    <property type="entry name" value="POTASSIUM-TRANSPORTING ATPASE KDPC SUBUNIT"/>
    <property type="match status" value="1"/>
</dbReference>
<evidence type="ECO:0000256" key="1">
    <source>
        <dbReference type="ARBA" id="ARBA00022448"/>
    </source>
</evidence>
<evidence type="ECO:0000256" key="9">
    <source>
        <dbReference type="ARBA" id="ARBA00023065"/>
    </source>
</evidence>
<keyword evidence="8 11" id="KW-1133">Transmembrane helix</keyword>
<dbReference type="GO" id="GO:0005524">
    <property type="term" value="F:ATP binding"/>
    <property type="evidence" value="ECO:0007669"/>
    <property type="project" value="UniProtKB-UniRule"/>
</dbReference>
<dbReference type="Pfam" id="PF02669">
    <property type="entry name" value="KdpC"/>
    <property type="match status" value="1"/>
</dbReference>
<organism evidence="12 13">
    <name type="scientific">Brevibacillus formosus</name>
    <dbReference type="NCBI Taxonomy" id="54913"/>
    <lineage>
        <taxon>Bacteria</taxon>
        <taxon>Bacillati</taxon>
        <taxon>Bacillota</taxon>
        <taxon>Bacilli</taxon>
        <taxon>Bacillales</taxon>
        <taxon>Paenibacillaceae</taxon>
        <taxon>Brevibacillus</taxon>
    </lineage>
</organism>
<comment type="function">
    <text evidence="11">Part of the high-affinity ATP-driven potassium transport (or Kdp) system, which catalyzes the hydrolysis of ATP coupled with the electrogenic transport of potassium into the cytoplasm. This subunit acts as a catalytic chaperone that increases the ATP-binding affinity of the ATP-hydrolyzing subunit KdpB by the formation of a transient KdpB/KdpC/ATP ternary complex.</text>
</comment>
<dbReference type="RefSeq" id="WP_088910403.1">
    <property type="nucleotide sequence ID" value="NZ_CP018145.1"/>
</dbReference>
<evidence type="ECO:0000256" key="4">
    <source>
        <dbReference type="ARBA" id="ARBA00022692"/>
    </source>
</evidence>
<dbReference type="Proteomes" id="UP000197781">
    <property type="component" value="Chromosome"/>
</dbReference>
<evidence type="ECO:0000256" key="11">
    <source>
        <dbReference type="HAMAP-Rule" id="MF_00276"/>
    </source>
</evidence>
<keyword evidence="1 11" id="KW-0813">Transport</keyword>
<dbReference type="GO" id="GO:0005886">
    <property type="term" value="C:plasma membrane"/>
    <property type="evidence" value="ECO:0007669"/>
    <property type="project" value="UniProtKB-SubCell"/>
</dbReference>
<protein>
    <recommendedName>
        <fullName evidence="11">Potassium-transporting ATPase KdpC subunit</fullName>
    </recommendedName>
    <alternativeName>
        <fullName evidence="11">ATP phosphohydrolase [potassium-transporting] C chain</fullName>
    </alternativeName>
    <alternativeName>
        <fullName evidence="11">Potassium-binding and translocating subunit C</fullName>
    </alternativeName>
    <alternativeName>
        <fullName evidence="11">Potassium-translocating ATPase C chain</fullName>
    </alternativeName>
</protein>
<comment type="subunit">
    <text evidence="11">The system is composed of three essential subunits: KdpA, KdpB and KdpC.</text>
</comment>
<dbReference type="KEGG" id="bfm:BP422_27465"/>